<keyword evidence="2" id="KW-1185">Reference proteome</keyword>
<evidence type="ECO:0000313" key="1">
    <source>
        <dbReference type="EMBL" id="PPQ37560.1"/>
    </source>
</evidence>
<name>A0A2S6NMS7_RHOGL</name>
<protein>
    <submittedName>
        <fullName evidence="1">Uncharacterized protein</fullName>
    </submittedName>
</protein>
<reference evidence="1 2" key="1">
    <citation type="journal article" date="2018" name="Arch. Microbiol.">
        <title>New insights into the metabolic potential of the phototrophic purple bacterium Rhodopila globiformis DSM 161(T) from its draft genome sequence and evidence for a vanadium-dependent nitrogenase.</title>
        <authorList>
            <person name="Imhoff J.F."/>
            <person name="Rahn T."/>
            <person name="Kunzel S."/>
            <person name="Neulinger S.C."/>
        </authorList>
    </citation>
    <scope>NUCLEOTIDE SEQUENCE [LARGE SCALE GENOMIC DNA]</scope>
    <source>
        <strain evidence="1 2">DSM 161</strain>
    </source>
</reference>
<evidence type="ECO:0000313" key="2">
    <source>
        <dbReference type="Proteomes" id="UP000239724"/>
    </source>
</evidence>
<proteinExistence type="predicted"/>
<dbReference type="AlphaFoldDB" id="A0A2S6NMS7"/>
<dbReference type="Proteomes" id="UP000239724">
    <property type="component" value="Unassembled WGS sequence"/>
</dbReference>
<gene>
    <name evidence="1" type="ORF">CCS01_03435</name>
</gene>
<comment type="caution">
    <text evidence="1">The sequence shown here is derived from an EMBL/GenBank/DDBJ whole genome shotgun (WGS) entry which is preliminary data.</text>
</comment>
<organism evidence="1 2">
    <name type="scientific">Rhodopila globiformis</name>
    <name type="common">Rhodopseudomonas globiformis</name>
    <dbReference type="NCBI Taxonomy" id="1071"/>
    <lineage>
        <taxon>Bacteria</taxon>
        <taxon>Pseudomonadati</taxon>
        <taxon>Pseudomonadota</taxon>
        <taxon>Alphaproteobacteria</taxon>
        <taxon>Acetobacterales</taxon>
        <taxon>Acetobacteraceae</taxon>
        <taxon>Rhodopila</taxon>
    </lineage>
</organism>
<dbReference type="EMBL" id="NHRY01000047">
    <property type="protein sequence ID" value="PPQ37560.1"/>
    <property type="molecule type" value="Genomic_DNA"/>
</dbReference>
<sequence length="136" mass="14298">MQIPVLPSRSSRSLTAVVVIRDAALACRIPLQMQPVVRARAGRLNEAAVDDGDRARGLAQSDVGQAELLGAQRFQPVRRTPDPLHQGDVGDVAQPAFGRRGRAQGQVAGAVGQDKAEQIDGGIDLTRATEGAVGTR</sequence>
<accession>A0A2S6NMS7</accession>